<dbReference type="Proteomes" id="UP001221757">
    <property type="component" value="Unassembled WGS sequence"/>
</dbReference>
<organism evidence="6 7">
    <name type="scientific">Mycena rosella</name>
    <name type="common">Pink bonnet</name>
    <name type="synonym">Agaricus rosellus</name>
    <dbReference type="NCBI Taxonomy" id="1033263"/>
    <lineage>
        <taxon>Eukaryota</taxon>
        <taxon>Fungi</taxon>
        <taxon>Dikarya</taxon>
        <taxon>Basidiomycota</taxon>
        <taxon>Agaricomycotina</taxon>
        <taxon>Agaricomycetes</taxon>
        <taxon>Agaricomycetidae</taxon>
        <taxon>Agaricales</taxon>
        <taxon>Marasmiineae</taxon>
        <taxon>Mycenaceae</taxon>
        <taxon>Mycena</taxon>
    </lineage>
</organism>
<protein>
    <recommendedName>
        <fullName evidence="5">Copper transport protein</fullName>
    </recommendedName>
</protein>
<name>A0AAD7GFT5_MYCRO</name>
<evidence type="ECO:0000313" key="6">
    <source>
        <dbReference type="EMBL" id="KAJ7686015.1"/>
    </source>
</evidence>
<dbReference type="PANTHER" id="PTHR12483:SF27">
    <property type="entry name" value="COPPER TRANSPORT PROTEIN CTR1"/>
    <property type="match status" value="1"/>
</dbReference>
<dbReference type="InterPro" id="IPR007274">
    <property type="entry name" value="Cop_transporter"/>
</dbReference>
<keyword evidence="2 5" id="KW-0812">Transmembrane</keyword>
<keyword evidence="7" id="KW-1185">Reference proteome</keyword>
<feature type="transmembrane region" description="Helical" evidence="5">
    <location>
        <begin position="126"/>
        <end position="151"/>
    </location>
</feature>
<evidence type="ECO:0000256" key="5">
    <source>
        <dbReference type="RuleBase" id="RU367022"/>
    </source>
</evidence>
<keyword evidence="4 5" id="KW-0472">Membrane</keyword>
<dbReference type="AlphaFoldDB" id="A0AAD7GFT5"/>
<evidence type="ECO:0000256" key="3">
    <source>
        <dbReference type="ARBA" id="ARBA00022989"/>
    </source>
</evidence>
<dbReference type="Pfam" id="PF04145">
    <property type="entry name" value="Ctr"/>
    <property type="match status" value="1"/>
</dbReference>
<accession>A0AAD7GFT5</accession>
<comment type="similarity">
    <text evidence="5">Belongs to the copper transporter (Ctr) (TC 1.A.56) family. SLC31A subfamily.</text>
</comment>
<proteinExistence type="inferred from homology"/>
<dbReference type="GO" id="GO:0005375">
    <property type="term" value="F:copper ion transmembrane transporter activity"/>
    <property type="evidence" value="ECO:0007669"/>
    <property type="project" value="UniProtKB-UniRule"/>
</dbReference>
<evidence type="ECO:0000256" key="2">
    <source>
        <dbReference type="ARBA" id="ARBA00022692"/>
    </source>
</evidence>
<dbReference type="GO" id="GO:0005886">
    <property type="term" value="C:plasma membrane"/>
    <property type="evidence" value="ECO:0007669"/>
    <property type="project" value="TreeGrafter"/>
</dbReference>
<keyword evidence="3 5" id="KW-1133">Transmembrane helix</keyword>
<gene>
    <name evidence="6" type="ORF">B0H17DRAFT_940841</name>
</gene>
<feature type="transmembrane region" description="Helical" evidence="5">
    <location>
        <begin position="31"/>
        <end position="56"/>
    </location>
</feature>
<evidence type="ECO:0000256" key="1">
    <source>
        <dbReference type="ARBA" id="ARBA00004141"/>
    </source>
</evidence>
<keyword evidence="5" id="KW-0187">Copper transport</keyword>
<dbReference type="EMBL" id="JARKIE010000100">
    <property type="protein sequence ID" value="KAJ7686015.1"/>
    <property type="molecule type" value="Genomic_DNA"/>
</dbReference>
<comment type="caution">
    <text evidence="6">The sequence shown here is derived from an EMBL/GenBank/DDBJ whole genome shotgun (WGS) entry which is preliminary data.</text>
</comment>
<keyword evidence="5" id="KW-0813">Transport</keyword>
<reference evidence="6" key="1">
    <citation type="submission" date="2023-03" db="EMBL/GenBank/DDBJ databases">
        <title>Massive genome expansion in bonnet fungi (Mycena s.s.) driven by repeated elements and novel gene families across ecological guilds.</title>
        <authorList>
            <consortium name="Lawrence Berkeley National Laboratory"/>
            <person name="Harder C.B."/>
            <person name="Miyauchi S."/>
            <person name="Viragh M."/>
            <person name="Kuo A."/>
            <person name="Thoen E."/>
            <person name="Andreopoulos B."/>
            <person name="Lu D."/>
            <person name="Skrede I."/>
            <person name="Drula E."/>
            <person name="Henrissat B."/>
            <person name="Morin E."/>
            <person name="Kohler A."/>
            <person name="Barry K."/>
            <person name="LaButti K."/>
            <person name="Morin E."/>
            <person name="Salamov A."/>
            <person name="Lipzen A."/>
            <person name="Mereny Z."/>
            <person name="Hegedus B."/>
            <person name="Baldrian P."/>
            <person name="Stursova M."/>
            <person name="Weitz H."/>
            <person name="Taylor A."/>
            <person name="Grigoriev I.V."/>
            <person name="Nagy L.G."/>
            <person name="Martin F."/>
            <person name="Kauserud H."/>
        </authorList>
    </citation>
    <scope>NUCLEOTIDE SEQUENCE</scope>
    <source>
        <strain evidence="6">CBHHK067</strain>
    </source>
</reference>
<dbReference type="PANTHER" id="PTHR12483">
    <property type="entry name" value="SOLUTE CARRIER FAMILY 31 COPPER TRANSPORTERS"/>
    <property type="match status" value="1"/>
</dbReference>
<evidence type="ECO:0000313" key="7">
    <source>
        <dbReference type="Proteomes" id="UP001221757"/>
    </source>
</evidence>
<evidence type="ECO:0000256" key="4">
    <source>
        <dbReference type="ARBA" id="ARBA00023136"/>
    </source>
</evidence>
<comment type="subcellular location">
    <subcellularLocation>
        <location evidence="1 5">Membrane</location>
        <topology evidence="1 5">Multi-pass membrane protein</topology>
    </subcellularLocation>
</comment>
<keyword evidence="5" id="KW-0406">Ion transport</keyword>
<sequence length="162" mass="17373">MNMTDSASSTSIDSGMGMMKAYLHFTPGDTLLFAGITPTSPGAVFGACLVFFAISVAERWLRAAARGAEARFAQRSKRLVSYAFDSTADTYPAGKDSAPQVDASSKRFVLSHELSRGVLAGMQTTLHYLLMLVVMTFHAALIISVILGVIVGETAFGRLNYH</sequence>
<keyword evidence="5" id="KW-0186">Copper</keyword>